<gene>
    <name evidence="2" type="ORF">ACFQMH_36365</name>
</gene>
<name>A0ABW2EE66_9ACTN</name>
<dbReference type="InterPro" id="IPR029058">
    <property type="entry name" value="AB_hydrolase_fold"/>
</dbReference>
<proteinExistence type="predicted"/>
<feature type="domain" description="AB hydrolase-1" evidence="1">
    <location>
        <begin position="14"/>
        <end position="126"/>
    </location>
</feature>
<evidence type="ECO:0000313" key="3">
    <source>
        <dbReference type="Proteomes" id="UP001596409"/>
    </source>
</evidence>
<dbReference type="Proteomes" id="UP001596409">
    <property type="component" value="Unassembled WGS sequence"/>
</dbReference>
<reference evidence="3" key="1">
    <citation type="journal article" date="2019" name="Int. J. Syst. Evol. Microbiol.">
        <title>The Global Catalogue of Microorganisms (GCM) 10K type strain sequencing project: providing services to taxonomists for standard genome sequencing and annotation.</title>
        <authorList>
            <consortium name="The Broad Institute Genomics Platform"/>
            <consortium name="The Broad Institute Genome Sequencing Center for Infectious Disease"/>
            <person name="Wu L."/>
            <person name="Ma J."/>
        </authorList>
    </citation>
    <scope>NUCLEOTIDE SEQUENCE [LARGE SCALE GENOMIC DNA]</scope>
    <source>
        <strain evidence="3">JCM 4855</strain>
    </source>
</reference>
<dbReference type="EMBL" id="JBHSYM010000086">
    <property type="protein sequence ID" value="MFC7017067.1"/>
    <property type="molecule type" value="Genomic_DNA"/>
</dbReference>
<dbReference type="Gene3D" id="3.40.50.1820">
    <property type="entry name" value="alpha/beta hydrolase"/>
    <property type="match status" value="1"/>
</dbReference>
<sequence>MILERYEWGDASAPPLVLIHGVGSRAESFRRVAEEEWGRHFRVIAFDLRGHNRSGWEPPWTHATYVADLVESVKALGIDRAHWAGYSFGGRLLLDLAAAEPALIERAVLLEPVIRISPELAMRRATEELTGDVWDSVEAFLRGHGATGAISPEQLAEAAAYFDALPDGRVRRRTCQAAIVSVFSEFAAHAPAPETLTMPTMLLYAPAFELVTPDQRAAYAPYVDTIVEVPGMHDIFATAYEQTASSVTRFLLAQ</sequence>
<dbReference type="PRINTS" id="PR00111">
    <property type="entry name" value="ABHYDROLASE"/>
</dbReference>
<dbReference type="PANTHER" id="PTHR43798:SF33">
    <property type="entry name" value="HYDROLASE, PUTATIVE (AFU_ORTHOLOGUE AFUA_2G14860)-RELATED"/>
    <property type="match status" value="1"/>
</dbReference>
<dbReference type="Pfam" id="PF00561">
    <property type="entry name" value="Abhydrolase_1"/>
    <property type="match status" value="1"/>
</dbReference>
<accession>A0ABW2EE66</accession>
<dbReference type="PANTHER" id="PTHR43798">
    <property type="entry name" value="MONOACYLGLYCEROL LIPASE"/>
    <property type="match status" value="1"/>
</dbReference>
<dbReference type="RefSeq" id="WP_189880143.1">
    <property type="nucleotide sequence ID" value="NZ_BMWA01000039.1"/>
</dbReference>
<keyword evidence="3" id="KW-1185">Reference proteome</keyword>
<evidence type="ECO:0000259" key="1">
    <source>
        <dbReference type="Pfam" id="PF00561"/>
    </source>
</evidence>
<protein>
    <submittedName>
        <fullName evidence="2">Alpha/beta fold hydrolase</fullName>
    </submittedName>
</protein>
<organism evidence="2 3">
    <name type="scientific">Streptomyces viridiviolaceus</name>
    <dbReference type="NCBI Taxonomy" id="68282"/>
    <lineage>
        <taxon>Bacteria</taxon>
        <taxon>Bacillati</taxon>
        <taxon>Actinomycetota</taxon>
        <taxon>Actinomycetes</taxon>
        <taxon>Kitasatosporales</taxon>
        <taxon>Streptomycetaceae</taxon>
        <taxon>Streptomyces</taxon>
    </lineage>
</organism>
<evidence type="ECO:0000313" key="2">
    <source>
        <dbReference type="EMBL" id="MFC7017067.1"/>
    </source>
</evidence>
<keyword evidence="2" id="KW-0378">Hydrolase</keyword>
<dbReference type="InterPro" id="IPR050266">
    <property type="entry name" value="AB_hydrolase_sf"/>
</dbReference>
<dbReference type="GO" id="GO:0016787">
    <property type="term" value="F:hydrolase activity"/>
    <property type="evidence" value="ECO:0007669"/>
    <property type="project" value="UniProtKB-KW"/>
</dbReference>
<dbReference type="InterPro" id="IPR000073">
    <property type="entry name" value="AB_hydrolase_1"/>
</dbReference>
<comment type="caution">
    <text evidence="2">The sequence shown here is derived from an EMBL/GenBank/DDBJ whole genome shotgun (WGS) entry which is preliminary data.</text>
</comment>
<dbReference type="SUPFAM" id="SSF53474">
    <property type="entry name" value="alpha/beta-Hydrolases"/>
    <property type="match status" value="1"/>
</dbReference>